<name>A0A1Y5X282_KIBAR</name>
<organism evidence="1 2">
    <name type="scientific">Kibdelosporangium aridum</name>
    <dbReference type="NCBI Taxonomy" id="2030"/>
    <lineage>
        <taxon>Bacteria</taxon>
        <taxon>Bacillati</taxon>
        <taxon>Actinomycetota</taxon>
        <taxon>Actinomycetes</taxon>
        <taxon>Pseudonocardiales</taxon>
        <taxon>Pseudonocardiaceae</taxon>
        <taxon>Kibdelosporangium</taxon>
    </lineage>
</organism>
<gene>
    <name evidence="1" type="ORF">SAMN05661093_01216</name>
</gene>
<protein>
    <recommendedName>
        <fullName evidence="3">Amidohydrolase</fullName>
    </recommendedName>
</protein>
<dbReference type="GO" id="GO:0005737">
    <property type="term" value="C:cytoplasm"/>
    <property type="evidence" value="ECO:0007669"/>
    <property type="project" value="TreeGrafter"/>
</dbReference>
<dbReference type="PANTHER" id="PTHR30575:SF0">
    <property type="entry name" value="XAA-ARG DIPEPTIDASE"/>
    <property type="match status" value="1"/>
</dbReference>
<keyword evidence="2" id="KW-1185">Reference proteome</keyword>
<dbReference type="GO" id="GO:0046657">
    <property type="term" value="P:folic acid catabolic process"/>
    <property type="evidence" value="ECO:0007669"/>
    <property type="project" value="TreeGrafter"/>
</dbReference>
<evidence type="ECO:0000313" key="2">
    <source>
        <dbReference type="Proteomes" id="UP000192674"/>
    </source>
</evidence>
<evidence type="ECO:0008006" key="3">
    <source>
        <dbReference type="Google" id="ProtNLM"/>
    </source>
</evidence>
<dbReference type="GO" id="GO:0016805">
    <property type="term" value="F:dipeptidase activity"/>
    <property type="evidence" value="ECO:0007669"/>
    <property type="project" value="TreeGrafter"/>
</dbReference>
<reference evidence="1 2" key="1">
    <citation type="submission" date="2017-04" db="EMBL/GenBank/DDBJ databases">
        <authorList>
            <person name="Afonso C.L."/>
            <person name="Miller P.J."/>
            <person name="Scott M.A."/>
            <person name="Spackman E."/>
            <person name="Goraichik I."/>
            <person name="Dimitrov K.M."/>
            <person name="Suarez D.L."/>
            <person name="Swayne D.E."/>
        </authorList>
    </citation>
    <scope>NUCLEOTIDE SEQUENCE [LARGE SCALE GENOMIC DNA]</scope>
    <source>
        <strain evidence="1 2">DSM 43828</strain>
    </source>
</reference>
<dbReference type="PANTHER" id="PTHR30575">
    <property type="entry name" value="PEPTIDASE M20"/>
    <property type="match status" value="1"/>
</dbReference>
<dbReference type="SUPFAM" id="SSF55031">
    <property type="entry name" value="Bacterial exopeptidase dimerisation domain"/>
    <property type="match status" value="1"/>
</dbReference>
<dbReference type="EMBL" id="FWXV01000001">
    <property type="protein sequence ID" value="SMC65963.1"/>
    <property type="molecule type" value="Genomic_DNA"/>
</dbReference>
<sequence>MFTTLAALRQRLPSGSHIQGIVTHGGQATNIVPDLAEGRFGLRALTTAALDSLIDQVTTAAHGIAAATATTVDVEKVRAPYAHFRPNEHLSARFDEHIARHGIVMSPPEPGVFLGSSDIGNISTTLPSIHPFVAILDSDQSDHTPEFAVAAAGMRGREVMLAAADALGRTAIDL</sequence>
<accession>A0A1Y5X282</accession>
<evidence type="ECO:0000313" key="1">
    <source>
        <dbReference type="EMBL" id="SMC65963.1"/>
    </source>
</evidence>
<dbReference type="SUPFAM" id="SSF53187">
    <property type="entry name" value="Zn-dependent exopeptidases"/>
    <property type="match status" value="1"/>
</dbReference>
<dbReference type="GO" id="GO:0071713">
    <property type="term" value="F:para-aminobenzoyl-glutamate hydrolase activity"/>
    <property type="evidence" value="ECO:0007669"/>
    <property type="project" value="TreeGrafter"/>
</dbReference>
<dbReference type="AlphaFoldDB" id="A0A1Y5X282"/>
<dbReference type="InterPro" id="IPR036264">
    <property type="entry name" value="Bact_exopeptidase_dim_dom"/>
</dbReference>
<dbReference type="Proteomes" id="UP000192674">
    <property type="component" value="Unassembled WGS sequence"/>
</dbReference>
<dbReference type="Gene3D" id="3.30.70.360">
    <property type="match status" value="1"/>
</dbReference>
<dbReference type="Gene3D" id="3.40.630.10">
    <property type="entry name" value="Zn peptidases"/>
    <property type="match status" value="1"/>
</dbReference>
<dbReference type="InterPro" id="IPR052030">
    <property type="entry name" value="Peptidase_M20/M20A_hydrolases"/>
</dbReference>
<proteinExistence type="predicted"/>